<dbReference type="PROSITE" id="PS50978">
    <property type="entry name" value="NEAT"/>
    <property type="match status" value="1"/>
</dbReference>
<protein>
    <submittedName>
        <fullName evidence="9">NEAT domain-containing protein</fullName>
    </submittedName>
</protein>
<dbReference type="InterPro" id="IPR017502">
    <property type="entry name" value="Sortase_SrtB_target"/>
</dbReference>
<dbReference type="PANTHER" id="PTHR37824:SF1">
    <property type="entry name" value="IRON-REGULATED SURFACE DETERMINANT PROTEIN C"/>
    <property type="match status" value="1"/>
</dbReference>
<feature type="transmembrane region" description="Helical" evidence="7">
    <location>
        <begin position="180"/>
        <end position="200"/>
    </location>
</feature>
<evidence type="ECO:0000256" key="2">
    <source>
        <dbReference type="ARBA" id="ARBA00022512"/>
    </source>
</evidence>
<dbReference type="EMBL" id="JAWDIQ010000003">
    <property type="protein sequence ID" value="MDY0410499.1"/>
    <property type="molecule type" value="Genomic_DNA"/>
</dbReference>
<dbReference type="CDD" id="cd06920">
    <property type="entry name" value="NEAT"/>
    <property type="match status" value="1"/>
</dbReference>
<keyword evidence="3" id="KW-0964">Secreted</keyword>
<feature type="domain" description="NEAT" evidence="8">
    <location>
        <begin position="31"/>
        <end position="146"/>
    </location>
</feature>
<keyword evidence="2" id="KW-0134">Cell wall</keyword>
<feature type="region of interest" description="Disordered" evidence="6">
    <location>
        <begin position="145"/>
        <end position="175"/>
    </location>
</feature>
<evidence type="ECO:0000256" key="4">
    <source>
        <dbReference type="ARBA" id="ARBA00022729"/>
    </source>
</evidence>
<dbReference type="NCBIfam" id="TIGR03063">
    <property type="entry name" value="srtB_target"/>
    <property type="match status" value="1"/>
</dbReference>
<evidence type="ECO:0000256" key="3">
    <source>
        <dbReference type="ARBA" id="ARBA00022525"/>
    </source>
</evidence>
<dbReference type="SMART" id="SM00725">
    <property type="entry name" value="NEAT"/>
    <property type="match status" value="1"/>
</dbReference>
<dbReference type="Proteomes" id="UP001275315">
    <property type="component" value="Unassembled WGS sequence"/>
</dbReference>
<reference evidence="9 10" key="1">
    <citation type="submission" date="2023-10" db="EMBL/GenBank/DDBJ databases">
        <title>Virgibacillus soli CC-YMP-6 genome.</title>
        <authorList>
            <person name="Miliotis G."/>
            <person name="Sengupta P."/>
            <person name="Hameed A."/>
            <person name="Chuvochina M."/>
            <person name="Mcdonagh F."/>
            <person name="Simpson A.C."/>
            <person name="Singh N.K."/>
            <person name="Rekha P.D."/>
            <person name="Raman K."/>
            <person name="Hugenholtz P."/>
            <person name="Venkateswaran K."/>
        </authorList>
    </citation>
    <scope>NUCLEOTIDE SEQUENCE [LARGE SCALE GENOMIC DNA]</scope>
    <source>
        <strain evidence="9 10">CC-YMP-6</strain>
    </source>
</reference>
<comment type="caution">
    <text evidence="9">The sequence shown here is derived from an EMBL/GenBank/DDBJ whole genome shotgun (WGS) entry which is preliminary data.</text>
</comment>
<dbReference type="RefSeq" id="WP_320381383.1">
    <property type="nucleotide sequence ID" value="NZ_JAWDIQ010000003.1"/>
</dbReference>
<evidence type="ECO:0000256" key="6">
    <source>
        <dbReference type="SAM" id="MobiDB-lite"/>
    </source>
</evidence>
<dbReference type="InterPro" id="IPR037250">
    <property type="entry name" value="NEAT_dom_sf"/>
</dbReference>
<dbReference type="InterPro" id="IPR006635">
    <property type="entry name" value="NEAT_dom"/>
</dbReference>
<keyword evidence="7" id="KW-0812">Transmembrane</keyword>
<comment type="subcellular location">
    <subcellularLocation>
        <location evidence="1">Secreted</location>
        <location evidence="1">Cell wall</location>
        <topology evidence="1">Peptidoglycan-anchor</topology>
    </subcellularLocation>
</comment>
<evidence type="ECO:0000259" key="8">
    <source>
        <dbReference type="PROSITE" id="PS50978"/>
    </source>
</evidence>
<keyword evidence="7" id="KW-0472">Membrane</keyword>
<dbReference type="PANTHER" id="PTHR37824">
    <property type="entry name" value="IRON-REGULATED SURFACE DETERMINANT PROTEIN C"/>
    <property type="match status" value="1"/>
</dbReference>
<gene>
    <name evidence="9" type="ORF">RWD45_20625</name>
</gene>
<dbReference type="Gene3D" id="2.60.40.1850">
    <property type="match status" value="1"/>
</dbReference>
<evidence type="ECO:0000256" key="7">
    <source>
        <dbReference type="SAM" id="Phobius"/>
    </source>
</evidence>
<name>A0ABU5CVW4_9BACI</name>
<evidence type="ECO:0000313" key="10">
    <source>
        <dbReference type="Proteomes" id="UP001275315"/>
    </source>
</evidence>
<evidence type="ECO:0000256" key="5">
    <source>
        <dbReference type="ARBA" id="ARBA00023088"/>
    </source>
</evidence>
<keyword evidence="7" id="KW-1133">Transmembrane helix</keyword>
<dbReference type="SUPFAM" id="SSF158911">
    <property type="entry name" value="NEAT domain-like"/>
    <property type="match status" value="1"/>
</dbReference>
<keyword evidence="10" id="KW-1185">Reference proteome</keyword>
<evidence type="ECO:0000313" key="9">
    <source>
        <dbReference type="EMBL" id="MDY0410499.1"/>
    </source>
</evidence>
<dbReference type="InterPro" id="IPR050436">
    <property type="entry name" value="IsdA"/>
</dbReference>
<keyword evidence="5" id="KW-0572">Peptidoglycan-anchor</keyword>
<organism evidence="9 10">
    <name type="scientific">Paracerasibacillus soli</name>
    <dbReference type="NCBI Taxonomy" id="480284"/>
    <lineage>
        <taxon>Bacteria</taxon>
        <taxon>Bacillati</taxon>
        <taxon>Bacillota</taxon>
        <taxon>Bacilli</taxon>
        <taxon>Bacillales</taxon>
        <taxon>Bacillaceae</taxon>
        <taxon>Paracerasibacillus</taxon>
    </lineage>
</organism>
<dbReference type="Pfam" id="PF05031">
    <property type="entry name" value="NEAT"/>
    <property type="match status" value="1"/>
</dbReference>
<proteinExistence type="predicted"/>
<sequence length="205" mass="21750">MNKRFSLILAIAVMVFSLIVIPHGTVFAKDIADGTYKINYEMKEAGSNSTSIADGYFSKPATLTVKNGVKHIQLTVTSSKMIKSLSAPSGPVDVVSDSGDTRTVKFRVDGNLSQPVNMEMHIVVPDLYDMTHTARAVFDVSGLPTAGDSSSDVNEKKSDDGAVATGGAEENPPTGDDSSIILYASLLLAAVIGMVAVWKLRPARD</sequence>
<evidence type="ECO:0000256" key="1">
    <source>
        <dbReference type="ARBA" id="ARBA00004168"/>
    </source>
</evidence>
<accession>A0ABU5CVW4</accession>
<keyword evidence="4" id="KW-0732">Signal</keyword>